<reference evidence="2 3" key="2">
    <citation type="submission" date="2018-11" db="EMBL/GenBank/DDBJ databases">
        <authorList>
            <consortium name="Pathogen Informatics"/>
        </authorList>
    </citation>
    <scope>NUCLEOTIDE SEQUENCE [LARGE SCALE GENOMIC DNA]</scope>
</reference>
<evidence type="ECO:0000313" key="2">
    <source>
        <dbReference type="EMBL" id="VDK59712.1"/>
    </source>
</evidence>
<dbReference type="AlphaFoldDB" id="A0A0M3K9Y5"/>
<keyword evidence="1" id="KW-0812">Transmembrane</keyword>
<name>A0A0M3K9Y5_ANISI</name>
<keyword evidence="1" id="KW-0472">Membrane</keyword>
<sequence>MKSLVPAKKRGLFAKLLVVHIVSIVVPKAQLVFLPRYLPLMFGRPQLEVDEWFGPLSTAGFVVGVLVGCMVLTYSQRKARTIAISMQVVTNFADVKVWRNYFRYFAIVVARIAVSRQCHDSSATKLIASTRLLQKCWAVSSHQLQADTLS</sequence>
<keyword evidence="3" id="KW-1185">Reference proteome</keyword>
<dbReference type="WBParaSite" id="ASIM_0001778101-mRNA-1">
    <property type="protein sequence ID" value="ASIM_0001778101-mRNA-1"/>
    <property type="gene ID" value="ASIM_0001778101"/>
</dbReference>
<keyword evidence="1" id="KW-1133">Transmembrane helix</keyword>
<evidence type="ECO:0000313" key="4">
    <source>
        <dbReference type="WBParaSite" id="ASIM_0001778101-mRNA-1"/>
    </source>
</evidence>
<accession>A0A0M3K9Y5</accession>
<protein>
    <submittedName>
        <fullName evidence="4">MFS transporter</fullName>
    </submittedName>
</protein>
<gene>
    <name evidence="2" type="ORF">ASIM_LOCUS17183</name>
</gene>
<evidence type="ECO:0000313" key="3">
    <source>
        <dbReference type="Proteomes" id="UP000267096"/>
    </source>
</evidence>
<feature type="transmembrane region" description="Helical" evidence="1">
    <location>
        <begin position="12"/>
        <end position="33"/>
    </location>
</feature>
<feature type="transmembrane region" description="Helical" evidence="1">
    <location>
        <begin position="53"/>
        <end position="74"/>
    </location>
</feature>
<dbReference type="EMBL" id="UYRR01033831">
    <property type="protein sequence ID" value="VDK59712.1"/>
    <property type="molecule type" value="Genomic_DNA"/>
</dbReference>
<organism evidence="4">
    <name type="scientific">Anisakis simplex</name>
    <name type="common">Herring worm</name>
    <dbReference type="NCBI Taxonomy" id="6269"/>
    <lineage>
        <taxon>Eukaryota</taxon>
        <taxon>Metazoa</taxon>
        <taxon>Ecdysozoa</taxon>
        <taxon>Nematoda</taxon>
        <taxon>Chromadorea</taxon>
        <taxon>Rhabditida</taxon>
        <taxon>Spirurina</taxon>
        <taxon>Ascaridomorpha</taxon>
        <taxon>Ascaridoidea</taxon>
        <taxon>Anisakidae</taxon>
        <taxon>Anisakis</taxon>
        <taxon>Anisakis simplex complex</taxon>
    </lineage>
</organism>
<evidence type="ECO:0000256" key="1">
    <source>
        <dbReference type="SAM" id="Phobius"/>
    </source>
</evidence>
<proteinExistence type="predicted"/>
<dbReference type="Proteomes" id="UP000267096">
    <property type="component" value="Unassembled WGS sequence"/>
</dbReference>
<reference evidence="4" key="1">
    <citation type="submission" date="2017-02" db="UniProtKB">
        <authorList>
            <consortium name="WormBaseParasite"/>
        </authorList>
    </citation>
    <scope>IDENTIFICATION</scope>
</reference>